<comment type="caution">
    <text evidence="1">The sequence shown here is derived from an EMBL/GenBank/DDBJ whole genome shotgun (WGS) entry which is preliminary data.</text>
</comment>
<accession>A0A552H8L0</accession>
<dbReference type="EMBL" id="SFAZ01000316">
    <property type="protein sequence ID" value="TRU67547.1"/>
    <property type="molecule type" value="Genomic_DNA"/>
</dbReference>
<reference evidence="1 2" key="1">
    <citation type="submission" date="2019-01" db="EMBL/GenBank/DDBJ databases">
        <title>Coherence of Microcystis species and biogeography revealed through population genomics.</title>
        <authorList>
            <person name="Perez-Carrascal O.M."/>
            <person name="Terrat Y."/>
            <person name="Giani A."/>
            <person name="Fortin N."/>
            <person name="Tromas N."/>
            <person name="Shapiro B.J."/>
        </authorList>
    </citation>
    <scope>NUCLEOTIDE SEQUENCE [LARGE SCALE GENOMIC DNA]</scope>
    <source>
        <strain evidence="1">Mv_BB_P_19951000_S68D</strain>
    </source>
</reference>
<evidence type="ECO:0000313" key="1">
    <source>
        <dbReference type="EMBL" id="TRU67547.1"/>
    </source>
</evidence>
<dbReference type="Proteomes" id="UP000320674">
    <property type="component" value="Unassembled WGS sequence"/>
</dbReference>
<proteinExistence type="predicted"/>
<protein>
    <submittedName>
        <fullName evidence="1">Uncharacterized protein</fullName>
    </submittedName>
</protein>
<name>A0A552H8L0_MICVR</name>
<dbReference type="AlphaFoldDB" id="A0A552H8L0"/>
<sequence length="72" mass="8313">MTHCVQKNKGKSRKLYKSPTQTFKSTLVDRTNLKMECPYKTERDNPFFLGSEYRSKYPVVISVSASLQGCEM</sequence>
<gene>
    <name evidence="1" type="ORF">EWV77_22460</name>
</gene>
<organism evidence="1 2">
    <name type="scientific">Microcystis viridis Mv_BB_P_19951000_S68D</name>
    <dbReference type="NCBI Taxonomy" id="2486270"/>
    <lineage>
        <taxon>Bacteria</taxon>
        <taxon>Bacillati</taxon>
        <taxon>Cyanobacteriota</taxon>
        <taxon>Cyanophyceae</taxon>
        <taxon>Oscillatoriophycideae</taxon>
        <taxon>Chroococcales</taxon>
        <taxon>Microcystaceae</taxon>
        <taxon>Microcystis</taxon>
    </lineage>
</organism>
<evidence type="ECO:0000313" key="2">
    <source>
        <dbReference type="Proteomes" id="UP000320674"/>
    </source>
</evidence>